<feature type="domain" description="Ferrous iron transporter FeoA-like" evidence="2">
    <location>
        <begin position="19"/>
        <end position="91"/>
    </location>
</feature>
<organism evidence="3 4">
    <name type="scientific">Thermosulfidibacter takaii (strain DSM 17441 / JCM 13301 / NBRC 103674 / ABI70S6)</name>
    <dbReference type="NCBI Taxonomy" id="1298851"/>
    <lineage>
        <taxon>Bacteria</taxon>
        <taxon>Pseudomonadati</taxon>
        <taxon>Thermosulfidibacterota</taxon>
        <taxon>Thermosulfidibacteria</taxon>
        <taxon>Thermosulfidibacterales</taxon>
        <taxon>Thermosulfidibacteraceae</taxon>
    </lineage>
</organism>
<dbReference type="GO" id="GO:0046914">
    <property type="term" value="F:transition metal ion binding"/>
    <property type="evidence" value="ECO:0007669"/>
    <property type="project" value="InterPro"/>
</dbReference>
<evidence type="ECO:0000259" key="2">
    <source>
        <dbReference type="SMART" id="SM00899"/>
    </source>
</evidence>
<dbReference type="STRING" id="1298851.TST_0231"/>
<name>A0A0S3QRT0_THET7</name>
<sequence length="95" mass="10544">MEGAMTAKASIRGASGNLFKLSEVSAQKRYRVVSFEKTSAQMLRLREMGLKPGAVIIVLRKAPLGDPVEIQIKGHPITLRKSEAENIWVEEVDHE</sequence>
<dbReference type="InterPro" id="IPR007167">
    <property type="entry name" value="Fe-transptr_FeoA-like"/>
</dbReference>
<evidence type="ECO:0000313" key="3">
    <source>
        <dbReference type="EMBL" id="BAT71040.1"/>
    </source>
</evidence>
<proteinExistence type="predicted"/>
<dbReference type="InterPro" id="IPR008988">
    <property type="entry name" value="Transcriptional_repressor_C"/>
</dbReference>
<accession>A0A0S3QRT0</accession>
<keyword evidence="4" id="KW-1185">Reference proteome</keyword>
<dbReference type="SMART" id="SM00899">
    <property type="entry name" value="FeoA"/>
    <property type="match status" value="1"/>
</dbReference>
<dbReference type="PANTHER" id="PTHR42954">
    <property type="entry name" value="FE(2+) TRANSPORT PROTEIN A"/>
    <property type="match status" value="1"/>
</dbReference>
<dbReference type="EMBL" id="AP013035">
    <property type="protein sequence ID" value="BAT71040.1"/>
    <property type="molecule type" value="Genomic_DNA"/>
</dbReference>
<dbReference type="PANTHER" id="PTHR42954:SF2">
    <property type="entry name" value="FE(2+) TRANSPORT PROTEIN A"/>
    <property type="match status" value="1"/>
</dbReference>
<dbReference type="Pfam" id="PF04023">
    <property type="entry name" value="FeoA"/>
    <property type="match status" value="1"/>
</dbReference>
<dbReference type="KEGG" id="ttk:TST_0231"/>
<evidence type="ECO:0000256" key="1">
    <source>
        <dbReference type="ARBA" id="ARBA00023004"/>
    </source>
</evidence>
<dbReference type="InterPro" id="IPR038157">
    <property type="entry name" value="FeoA_core_dom"/>
</dbReference>
<reference evidence="4" key="1">
    <citation type="journal article" date="2018" name="Science">
        <title>A primordial and reversible TCA cycle in a facultatively chemolithoautotrophic thermophile.</title>
        <authorList>
            <person name="Nunoura T."/>
            <person name="Chikaraishi Y."/>
            <person name="Izaki R."/>
            <person name="Suwa T."/>
            <person name="Sato T."/>
            <person name="Harada T."/>
            <person name="Mori K."/>
            <person name="Kato Y."/>
            <person name="Miyazaki M."/>
            <person name="Shimamura S."/>
            <person name="Yanagawa K."/>
            <person name="Shuto A."/>
            <person name="Ohkouchi N."/>
            <person name="Fujita N."/>
            <person name="Takaki Y."/>
            <person name="Atomi H."/>
            <person name="Takai K."/>
        </authorList>
    </citation>
    <scope>NUCLEOTIDE SEQUENCE [LARGE SCALE GENOMIC DNA]</scope>
    <source>
        <strain evidence="4">DSM 17441 / JCM 13301 / NBRC 103674 / ABI70S6</strain>
    </source>
</reference>
<dbReference type="AlphaFoldDB" id="A0A0S3QRT0"/>
<evidence type="ECO:0000313" key="4">
    <source>
        <dbReference type="Proteomes" id="UP000063234"/>
    </source>
</evidence>
<protein>
    <submittedName>
        <fullName evidence="3">Ferrous iron transport protein A</fullName>
    </submittedName>
</protein>
<dbReference type="SUPFAM" id="SSF50037">
    <property type="entry name" value="C-terminal domain of transcriptional repressors"/>
    <property type="match status" value="1"/>
</dbReference>
<dbReference type="InterPro" id="IPR052713">
    <property type="entry name" value="FeoA"/>
</dbReference>
<dbReference type="Proteomes" id="UP000063234">
    <property type="component" value="Chromosome"/>
</dbReference>
<keyword evidence="1" id="KW-0408">Iron</keyword>
<gene>
    <name evidence="3" type="ORF">TST_0231</name>
</gene>
<dbReference type="Gene3D" id="2.30.30.90">
    <property type="match status" value="1"/>
</dbReference>